<organism evidence="1 2">
    <name type="scientific">Oreochromis niloticus</name>
    <name type="common">Nile tilapia</name>
    <name type="synonym">Tilapia nilotica</name>
    <dbReference type="NCBI Taxonomy" id="8128"/>
    <lineage>
        <taxon>Eukaryota</taxon>
        <taxon>Metazoa</taxon>
        <taxon>Chordata</taxon>
        <taxon>Craniata</taxon>
        <taxon>Vertebrata</taxon>
        <taxon>Euteleostomi</taxon>
        <taxon>Actinopterygii</taxon>
        <taxon>Neopterygii</taxon>
        <taxon>Teleostei</taxon>
        <taxon>Neoteleostei</taxon>
        <taxon>Acanthomorphata</taxon>
        <taxon>Ovalentaria</taxon>
        <taxon>Cichlomorphae</taxon>
        <taxon>Cichliformes</taxon>
        <taxon>Cichlidae</taxon>
        <taxon>African cichlids</taxon>
        <taxon>Pseudocrenilabrinae</taxon>
        <taxon>Oreochromini</taxon>
        <taxon>Oreochromis</taxon>
    </lineage>
</organism>
<dbReference type="OMA" id="SIDQCRP"/>
<evidence type="ECO:0000313" key="1">
    <source>
        <dbReference type="Ensembl" id="ENSONIP00000038659.1"/>
    </source>
</evidence>
<dbReference type="AlphaFoldDB" id="A0A669BSD9"/>
<name>A0A669BSD9_ORENI</name>
<reference evidence="1" key="3">
    <citation type="submission" date="2025-09" db="UniProtKB">
        <authorList>
            <consortium name="Ensembl"/>
        </authorList>
    </citation>
    <scope>IDENTIFICATION</scope>
</reference>
<sequence>ISPDLPASVFLVCFVSFTQFRFFSSRSPAFVVCTHACNKDSPAPELPPFGTNQPPWTLRHSIHPRSSKMTSLIMWRFSSGSGWRTLRMSFAVLLKAGFNGSFLACHGFWDLFLRPCSEDSFPFSDCLTVHSGAVFCAADNDRNSLSPALQVSAQLAAPQPFSAQLAAPQPFSAQLAASQPFSAQLAASQPFSAQLAASQPFSAQLAASQPFSAQSAASQPFSAQSAASQPFSAQSAASRPFSAQLAASRPFSAQLAASRPFSAQLAASRPFSAQLAASRPFSAQLAASRPFSAQLAASRPFSAQLAASRPFHSQLS</sequence>
<proteinExistence type="predicted"/>
<accession>A0A669BSD9</accession>
<dbReference type="GeneTree" id="ENSGT00940000177614"/>
<protein>
    <submittedName>
        <fullName evidence="1">Uncharacterized protein</fullName>
    </submittedName>
</protein>
<dbReference type="InParanoid" id="A0A669BSD9"/>
<dbReference type="Proteomes" id="UP000005207">
    <property type="component" value="Linkage group LG1"/>
</dbReference>
<keyword evidence="2" id="KW-1185">Reference proteome</keyword>
<dbReference type="Ensembl" id="ENSONIT00000051898.1">
    <property type="protein sequence ID" value="ENSONIP00000038659.1"/>
    <property type="gene ID" value="ENSONIG00000042234.1"/>
</dbReference>
<evidence type="ECO:0000313" key="2">
    <source>
        <dbReference type="Proteomes" id="UP000005207"/>
    </source>
</evidence>
<reference evidence="2" key="1">
    <citation type="submission" date="2012-01" db="EMBL/GenBank/DDBJ databases">
        <title>The Genome Sequence of Oreochromis niloticus (Nile Tilapia).</title>
        <authorList>
            <consortium name="Broad Institute Genome Assembly Team"/>
            <consortium name="Broad Institute Sequencing Platform"/>
            <person name="Di Palma F."/>
            <person name="Johnson J."/>
            <person name="Lander E.S."/>
            <person name="Lindblad-Toh K."/>
        </authorList>
    </citation>
    <scope>NUCLEOTIDE SEQUENCE [LARGE SCALE GENOMIC DNA]</scope>
</reference>
<reference evidence="1" key="2">
    <citation type="submission" date="2025-08" db="UniProtKB">
        <authorList>
            <consortium name="Ensembl"/>
        </authorList>
    </citation>
    <scope>IDENTIFICATION</scope>
</reference>